<keyword evidence="2" id="KW-1185">Reference proteome</keyword>
<dbReference type="AlphaFoldDB" id="A0A8S9ZGM2"/>
<dbReference type="EMBL" id="JABEBT010000102">
    <property type="protein sequence ID" value="KAF7632452.1"/>
    <property type="molecule type" value="Genomic_DNA"/>
</dbReference>
<dbReference type="Proteomes" id="UP000605970">
    <property type="component" value="Unassembled WGS sequence"/>
</dbReference>
<comment type="caution">
    <text evidence="1">The sequence shown here is derived from an EMBL/GenBank/DDBJ whole genome shotgun (WGS) entry which is preliminary data.</text>
</comment>
<evidence type="ECO:0000313" key="2">
    <source>
        <dbReference type="Proteomes" id="UP000605970"/>
    </source>
</evidence>
<name>A0A8S9ZGM2_9BILA</name>
<sequence length="406" mass="49247">MQKPPKLSSISLRIIILSIIKTKLRWRRIDEFKEECQELINLWKGISEYIHTQIIDSLNEAIFELKRWTEKHIQIFPEEENTLIRKAALLQKAQSLDYSKTNIISLYKPQRTTIRILEKSEYLRIFYDYLIWNKTKIKINDFETAKYIIKYQCKNWSQLKFQFACCYAMEELLEDDKVFDKNRLRAFKNKLDNHPIYNFWLRVLSDRHEWSKLYRSDRLIVDQCLMLAFKFAINNGFIELVKRLWNGLSEGQMEAIGFLCWKKICFNLQHPEMVNFLCKVLCKINLKGMAQMSWNNFYHKTNKIFENGELCRNERLECFKKLECLLENWCDPLRKLILSRENFRVFTDSVYYNRLESFLLFLDYLEDSKQLINGAKKEVDKIYEKKKNKKNIQLFRQQLIRRQTTD</sequence>
<gene>
    <name evidence="1" type="ORF">Mgra_00008147</name>
</gene>
<protein>
    <submittedName>
        <fullName evidence="1">Uncharacterized protein</fullName>
    </submittedName>
</protein>
<accession>A0A8S9ZGM2</accession>
<evidence type="ECO:0000313" key="1">
    <source>
        <dbReference type="EMBL" id="KAF7632452.1"/>
    </source>
</evidence>
<organism evidence="1 2">
    <name type="scientific">Meloidogyne graminicola</name>
    <dbReference type="NCBI Taxonomy" id="189291"/>
    <lineage>
        <taxon>Eukaryota</taxon>
        <taxon>Metazoa</taxon>
        <taxon>Ecdysozoa</taxon>
        <taxon>Nematoda</taxon>
        <taxon>Chromadorea</taxon>
        <taxon>Rhabditida</taxon>
        <taxon>Tylenchina</taxon>
        <taxon>Tylenchomorpha</taxon>
        <taxon>Tylenchoidea</taxon>
        <taxon>Meloidogynidae</taxon>
        <taxon>Meloidogyninae</taxon>
        <taxon>Meloidogyne</taxon>
    </lineage>
</organism>
<proteinExistence type="predicted"/>
<reference evidence="1" key="1">
    <citation type="journal article" date="2020" name="Ecol. Evol.">
        <title>Genome structure and content of the rice root-knot nematode (Meloidogyne graminicola).</title>
        <authorList>
            <person name="Phan N.T."/>
            <person name="Danchin E.G.J."/>
            <person name="Klopp C."/>
            <person name="Perfus-Barbeoch L."/>
            <person name="Kozlowski D.K."/>
            <person name="Koutsovoulos G.D."/>
            <person name="Lopez-Roques C."/>
            <person name="Bouchez O."/>
            <person name="Zahm M."/>
            <person name="Besnard G."/>
            <person name="Bellafiore S."/>
        </authorList>
    </citation>
    <scope>NUCLEOTIDE SEQUENCE</scope>
    <source>
        <strain evidence="1">VN-18</strain>
    </source>
</reference>
<dbReference type="OrthoDB" id="5827962at2759"/>